<evidence type="ECO:0000313" key="1">
    <source>
        <dbReference type="EMBL" id="KAJ7994194.1"/>
    </source>
</evidence>
<gene>
    <name evidence="1" type="ORF">DPEC_G00263380</name>
</gene>
<dbReference type="EMBL" id="CM055750">
    <property type="protein sequence ID" value="KAJ7994194.1"/>
    <property type="molecule type" value="Genomic_DNA"/>
</dbReference>
<proteinExistence type="predicted"/>
<keyword evidence="2" id="KW-1185">Reference proteome</keyword>
<protein>
    <submittedName>
        <fullName evidence="1">Uncharacterized protein</fullName>
    </submittedName>
</protein>
<reference evidence="1" key="1">
    <citation type="submission" date="2021-05" db="EMBL/GenBank/DDBJ databases">
        <authorList>
            <person name="Pan Q."/>
            <person name="Jouanno E."/>
            <person name="Zahm M."/>
            <person name="Klopp C."/>
            <person name="Cabau C."/>
            <person name="Louis A."/>
            <person name="Berthelot C."/>
            <person name="Parey E."/>
            <person name="Roest Crollius H."/>
            <person name="Montfort J."/>
            <person name="Robinson-Rechavi M."/>
            <person name="Bouchez O."/>
            <person name="Lampietro C."/>
            <person name="Lopez Roques C."/>
            <person name="Donnadieu C."/>
            <person name="Postlethwait J."/>
            <person name="Bobe J."/>
            <person name="Dillon D."/>
            <person name="Chandos A."/>
            <person name="von Hippel F."/>
            <person name="Guiguen Y."/>
        </authorList>
    </citation>
    <scope>NUCLEOTIDE SEQUENCE</scope>
    <source>
        <strain evidence="1">YG-Jan2019</strain>
    </source>
</reference>
<accession>A0ACC2FRX8</accession>
<evidence type="ECO:0000313" key="2">
    <source>
        <dbReference type="Proteomes" id="UP001157502"/>
    </source>
</evidence>
<sequence>MRCYKKIPKWLTSEQIPSHFGNNMSTEVTLPPEWEDDERMNFFFSDFKENRDVNTTDWDSKMNFWTSLILQVCKSRDTVCVNLQELNNIFRRKGIVPLGLSTVIQCLVRCGKIQKESEFAANVAPGWVSWGVGLLLIKPIKWTFSTFLGNYGVTSKDVFVVIELVKEKAAKLLSVYRSSQMANRSLLSFQEVQTMSQNICVDENTLWMVLLQMQRDKKVTLSLHEGDKIVKFSQPGQGRVSPISDVDIGIYQLKRSERLLEVRLEALCLEAEKCKDEARVWVREGKKTQALRCLRSRKKVEKKADTLYSQLENIKGILDRIANSQTDKLVIQAYQAGVSALRLSLKDVNVEQAESLLDQIQEMCDTQDEINQTLAGGALNSTDADTDELEDELRSLMENSILDGPSSLPEVPTHPFSPVREPGSHCDRLSSLPTVPQSHLNITDEELDKELSNLVLADSGLQQKYTVPVKRAEPAQ</sequence>
<comment type="caution">
    <text evidence="1">The sequence shown here is derived from an EMBL/GenBank/DDBJ whole genome shotgun (WGS) entry which is preliminary data.</text>
</comment>
<dbReference type="Proteomes" id="UP001157502">
    <property type="component" value="Chromosome 23"/>
</dbReference>
<name>A0ACC2FRX8_DALPE</name>
<organism evidence="1 2">
    <name type="scientific">Dallia pectoralis</name>
    <name type="common">Alaska blackfish</name>
    <dbReference type="NCBI Taxonomy" id="75939"/>
    <lineage>
        <taxon>Eukaryota</taxon>
        <taxon>Metazoa</taxon>
        <taxon>Chordata</taxon>
        <taxon>Craniata</taxon>
        <taxon>Vertebrata</taxon>
        <taxon>Euteleostomi</taxon>
        <taxon>Actinopterygii</taxon>
        <taxon>Neopterygii</taxon>
        <taxon>Teleostei</taxon>
        <taxon>Protacanthopterygii</taxon>
        <taxon>Esociformes</taxon>
        <taxon>Umbridae</taxon>
        <taxon>Dallia</taxon>
    </lineage>
</organism>